<name>A0A8X6U5E1_NEPPI</name>
<organism evidence="2 3">
    <name type="scientific">Nephila pilipes</name>
    <name type="common">Giant wood spider</name>
    <name type="synonym">Nephila maculata</name>
    <dbReference type="NCBI Taxonomy" id="299642"/>
    <lineage>
        <taxon>Eukaryota</taxon>
        <taxon>Metazoa</taxon>
        <taxon>Ecdysozoa</taxon>
        <taxon>Arthropoda</taxon>
        <taxon>Chelicerata</taxon>
        <taxon>Arachnida</taxon>
        <taxon>Araneae</taxon>
        <taxon>Araneomorphae</taxon>
        <taxon>Entelegynae</taxon>
        <taxon>Araneoidea</taxon>
        <taxon>Nephilidae</taxon>
        <taxon>Nephila</taxon>
    </lineage>
</organism>
<evidence type="ECO:0000313" key="2">
    <source>
        <dbReference type="EMBL" id="GFT76532.1"/>
    </source>
</evidence>
<reference evidence="2" key="1">
    <citation type="submission" date="2020-08" db="EMBL/GenBank/DDBJ databases">
        <title>Multicomponent nature underlies the extraordinary mechanical properties of spider dragline silk.</title>
        <authorList>
            <person name="Kono N."/>
            <person name="Nakamura H."/>
            <person name="Mori M."/>
            <person name="Yoshida Y."/>
            <person name="Ohtoshi R."/>
            <person name="Malay A.D."/>
            <person name="Moran D.A.P."/>
            <person name="Tomita M."/>
            <person name="Numata K."/>
            <person name="Arakawa K."/>
        </authorList>
    </citation>
    <scope>NUCLEOTIDE SEQUENCE</scope>
</reference>
<comment type="caution">
    <text evidence="2">The sequence shown here is derived from an EMBL/GenBank/DDBJ whole genome shotgun (WGS) entry which is preliminary data.</text>
</comment>
<sequence>MLACHESSSVPNGVWIWIQNFVDKMQHQRWSEAQYLNMIYIPPEDVSAERVPEIIPLSFPERTDTPPETIPTPQKKTNTSPERILNPPVETFPVEKTLSPRETLPELSPSDPITLKPVERTPFLP</sequence>
<dbReference type="AlphaFoldDB" id="A0A8X6U5E1"/>
<dbReference type="EMBL" id="BMAW01117713">
    <property type="protein sequence ID" value="GFT76532.1"/>
    <property type="molecule type" value="Genomic_DNA"/>
</dbReference>
<keyword evidence="3" id="KW-1185">Reference proteome</keyword>
<evidence type="ECO:0000256" key="1">
    <source>
        <dbReference type="SAM" id="MobiDB-lite"/>
    </source>
</evidence>
<feature type="region of interest" description="Disordered" evidence="1">
    <location>
        <begin position="57"/>
        <end position="125"/>
    </location>
</feature>
<proteinExistence type="predicted"/>
<protein>
    <submittedName>
        <fullName evidence="2">Uncharacterized protein</fullName>
    </submittedName>
</protein>
<feature type="compositionally biased region" description="Polar residues" evidence="1">
    <location>
        <begin position="71"/>
        <end position="81"/>
    </location>
</feature>
<evidence type="ECO:0000313" key="3">
    <source>
        <dbReference type="Proteomes" id="UP000887013"/>
    </source>
</evidence>
<accession>A0A8X6U5E1</accession>
<gene>
    <name evidence="2" type="ORF">NPIL_534761</name>
</gene>
<dbReference type="Proteomes" id="UP000887013">
    <property type="component" value="Unassembled WGS sequence"/>
</dbReference>